<dbReference type="STRING" id="81824.A9UYF4"/>
<dbReference type="KEGG" id="mbr:MONBRDRAFT_7905"/>
<dbReference type="InterPro" id="IPR007877">
    <property type="entry name" value="DUF707"/>
</dbReference>
<dbReference type="eggNOG" id="ENOG502QQAA">
    <property type="taxonomic scope" value="Eukaryota"/>
</dbReference>
<evidence type="ECO:0000313" key="1">
    <source>
        <dbReference type="EMBL" id="EDQ89453.1"/>
    </source>
</evidence>
<dbReference type="Proteomes" id="UP000001357">
    <property type="component" value="Unassembled WGS sequence"/>
</dbReference>
<dbReference type="Pfam" id="PF05212">
    <property type="entry name" value="DUF707"/>
    <property type="match status" value="1"/>
</dbReference>
<dbReference type="RefSeq" id="XP_001745482.1">
    <property type="nucleotide sequence ID" value="XM_001745430.1"/>
</dbReference>
<sequence length="338" mass="39025">MWWGRRALLQPQVQARLPLLLGVVGVFLFLGLITAVTDRPYASNAELGLHPYKAIGTRSLRVLVGMTVGGSCMYRVDTLIKRWGTEHFHYMLFHFDKADWGDLAYNNRPTNAVKHYRYQFGLKMTHYKRHITPKVMQDYDYFFLIDCDTDLEHFDVDAYLKIVNRFNIPISQPAVARSSLLRRSSDHRTCRHVPGPHFGRWTSFVENGPVAVFSRTAWDCVYDLVQGDLGSGWGIDYKWCAYAADRCRLGYRERHERAGGNWGRVCAVIDAQQVYHLDERSASELFGARYQPRQDAYEFERRFPMIQSTRNANCMCACDDRDTVMTALRTVLLQVGLA</sequence>
<protein>
    <recommendedName>
        <fullName evidence="3">Hexosyltransferase</fullName>
    </recommendedName>
</protein>
<gene>
    <name evidence="1" type="ORF">MONBRDRAFT_7905</name>
</gene>
<dbReference type="AlphaFoldDB" id="A9UYF4"/>
<dbReference type="InParanoid" id="A9UYF4"/>
<keyword evidence="2" id="KW-1185">Reference proteome</keyword>
<evidence type="ECO:0000313" key="2">
    <source>
        <dbReference type="Proteomes" id="UP000001357"/>
    </source>
</evidence>
<dbReference type="PANTHER" id="PTHR31210:SF43">
    <property type="entry name" value="STORAGE PROTEIN-RELATED"/>
    <property type="match status" value="1"/>
</dbReference>
<evidence type="ECO:0008006" key="3">
    <source>
        <dbReference type="Google" id="ProtNLM"/>
    </source>
</evidence>
<dbReference type="GeneID" id="5890985"/>
<accession>A9UYF4</accession>
<proteinExistence type="predicted"/>
<organism evidence="1 2">
    <name type="scientific">Monosiga brevicollis</name>
    <name type="common">Choanoflagellate</name>
    <dbReference type="NCBI Taxonomy" id="81824"/>
    <lineage>
        <taxon>Eukaryota</taxon>
        <taxon>Choanoflagellata</taxon>
        <taxon>Craspedida</taxon>
        <taxon>Salpingoecidae</taxon>
        <taxon>Monosiga</taxon>
    </lineage>
</organism>
<dbReference type="PANTHER" id="PTHR31210">
    <property type="entry name" value="OS06G0731900 PROTEIN"/>
    <property type="match status" value="1"/>
</dbReference>
<name>A9UYF4_MONBE</name>
<reference evidence="1 2" key="1">
    <citation type="journal article" date="2008" name="Nature">
        <title>The genome of the choanoflagellate Monosiga brevicollis and the origin of metazoans.</title>
        <authorList>
            <consortium name="JGI Sequencing"/>
            <person name="King N."/>
            <person name="Westbrook M.J."/>
            <person name="Young S.L."/>
            <person name="Kuo A."/>
            <person name="Abedin M."/>
            <person name="Chapman J."/>
            <person name="Fairclough S."/>
            <person name="Hellsten U."/>
            <person name="Isogai Y."/>
            <person name="Letunic I."/>
            <person name="Marr M."/>
            <person name="Pincus D."/>
            <person name="Putnam N."/>
            <person name="Rokas A."/>
            <person name="Wright K.J."/>
            <person name="Zuzow R."/>
            <person name="Dirks W."/>
            <person name="Good M."/>
            <person name="Goodstein D."/>
            <person name="Lemons D."/>
            <person name="Li W."/>
            <person name="Lyons J.B."/>
            <person name="Morris A."/>
            <person name="Nichols S."/>
            <person name="Richter D.J."/>
            <person name="Salamov A."/>
            <person name="Bork P."/>
            <person name="Lim W.A."/>
            <person name="Manning G."/>
            <person name="Miller W.T."/>
            <person name="McGinnis W."/>
            <person name="Shapiro H."/>
            <person name="Tjian R."/>
            <person name="Grigoriev I.V."/>
            <person name="Rokhsar D."/>
        </authorList>
    </citation>
    <scope>NUCLEOTIDE SEQUENCE [LARGE SCALE GENOMIC DNA]</scope>
    <source>
        <strain evidence="2">MX1 / ATCC 50154</strain>
    </source>
</reference>
<dbReference type="OMA" id="DYKWCAY"/>
<dbReference type="EMBL" id="CH991550">
    <property type="protein sequence ID" value="EDQ89453.1"/>
    <property type="molecule type" value="Genomic_DNA"/>
</dbReference>